<dbReference type="GO" id="GO:0005634">
    <property type="term" value="C:nucleus"/>
    <property type="evidence" value="ECO:0007669"/>
    <property type="project" value="UniProtKB-ARBA"/>
</dbReference>
<dbReference type="Pfam" id="PF07727">
    <property type="entry name" value="RVT_2"/>
    <property type="match status" value="1"/>
</dbReference>
<name>A0A4S4LGK7_9AGAM</name>
<protein>
    <recommendedName>
        <fullName evidence="3">Integrase catalytic domain-containing protein</fullName>
    </recommendedName>
</protein>
<dbReference type="InterPro" id="IPR057670">
    <property type="entry name" value="SH3_retrovirus"/>
</dbReference>
<gene>
    <name evidence="4" type="ORF">EW145_g917</name>
</gene>
<dbReference type="AlphaFoldDB" id="A0A4S4LGK7"/>
<evidence type="ECO:0000313" key="4">
    <source>
        <dbReference type="EMBL" id="THH11074.1"/>
    </source>
</evidence>
<dbReference type="Pfam" id="PF25597">
    <property type="entry name" value="SH3_retrovirus"/>
    <property type="match status" value="1"/>
</dbReference>
<feature type="domain" description="Integrase catalytic" evidence="3">
    <location>
        <begin position="1"/>
        <end position="76"/>
    </location>
</feature>
<keyword evidence="5" id="KW-1185">Reference proteome</keyword>
<proteinExistence type="predicted"/>
<dbReference type="SUPFAM" id="SSF53098">
    <property type="entry name" value="Ribonuclease H-like"/>
    <property type="match status" value="1"/>
</dbReference>
<evidence type="ECO:0000256" key="1">
    <source>
        <dbReference type="ARBA" id="ARBA00022884"/>
    </source>
</evidence>
<dbReference type="InterPro" id="IPR012337">
    <property type="entry name" value="RNaseH-like_sf"/>
</dbReference>
<sequence length="674" mass="76543">MGTEQRLTVHDTPQQNGVAERTHGTIFNAIRANMNNSALPTWLWGECLGYVTFIYNRTPNATLNYRSPYEARFGQIPDLSDIYQFGQPCVVRLETAPKLGDRGTMCRWLGPDEKSNGHRIYHPTQHKISIERNIVMLKPQTPDVQEEKECVDIGPDSENVENLQQQTNLPSVPDERVPTPEPTTRPKRNRKLTRRAKGLELMDEDPDDQPAEEEANEVNRVEAMLASGGDPLDDPMTISQLGKRANGDYWWSAMHEEVRILEKRGTWEYAYPPPNSNIIESKFVFRTKRNADGSIEKYKARLVARGFTQVDGVDYYSDDTFAPVTRLSSVRSILSYAAANNWEIHQIDIKSAYLYGELEDDETIFMCPPQHYELDGIQPGQVLRLRKALYGLKQAGRRWYQVLVNTLTNAGMTRSDYNNAVFYRHHPNGDISILFSHVDDLTLISNETSRIRMLKDKIDARPTNTPMDPHLQLSIEQCPTTNDEIAEMSKRPYAAAVGALRYAADVTRPDIAYAVGQLASIYARRRKTDGMSTEGRHAISGYVFKLFGSAISWSSKRQTLVVLSTTEAEYVALTHAAREAIWLRALLSQVFKLESLPVEIHCDNQSAIALSAENRFHARTKHIDIQYHFIRQCVADGKILVPYVPTDDQEADIFTKALPPIKVKRFTDRLGLRV</sequence>
<accession>A0A4S4LGK7</accession>
<dbReference type="SUPFAM" id="SSF56672">
    <property type="entry name" value="DNA/RNA polymerases"/>
    <property type="match status" value="1"/>
</dbReference>
<dbReference type="InterPro" id="IPR001584">
    <property type="entry name" value="Integrase_cat-core"/>
</dbReference>
<dbReference type="CDD" id="cd09272">
    <property type="entry name" value="RNase_HI_RT_Ty1"/>
    <property type="match status" value="1"/>
</dbReference>
<dbReference type="Proteomes" id="UP000308199">
    <property type="component" value="Unassembled WGS sequence"/>
</dbReference>
<evidence type="ECO:0000256" key="2">
    <source>
        <dbReference type="SAM" id="MobiDB-lite"/>
    </source>
</evidence>
<dbReference type="GO" id="GO:0003723">
    <property type="term" value="F:RNA binding"/>
    <property type="evidence" value="ECO:0007669"/>
    <property type="project" value="UniProtKB-KW"/>
</dbReference>
<dbReference type="Gene3D" id="3.30.420.10">
    <property type="entry name" value="Ribonuclease H-like superfamily/Ribonuclease H"/>
    <property type="match status" value="1"/>
</dbReference>
<evidence type="ECO:0000313" key="5">
    <source>
        <dbReference type="Proteomes" id="UP000308199"/>
    </source>
</evidence>
<organism evidence="4 5">
    <name type="scientific">Phellinidium pouzarii</name>
    <dbReference type="NCBI Taxonomy" id="167371"/>
    <lineage>
        <taxon>Eukaryota</taxon>
        <taxon>Fungi</taxon>
        <taxon>Dikarya</taxon>
        <taxon>Basidiomycota</taxon>
        <taxon>Agaricomycotina</taxon>
        <taxon>Agaricomycetes</taxon>
        <taxon>Hymenochaetales</taxon>
        <taxon>Hymenochaetaceae</taxon>
        <taxon>Phellinidium</taxon>
    </lineage>
</organism>
<reference evidence="4 5" key="1">
    <citation type="submission" date="2019-02" db="EMBL/GenBank/DDBJ databases">
        <title>Genome sequencing of the rare red list fungi Phellinidium pouzarii.</title>
        <authorList>
            <person name="Buettner E."/>
            <person name="Kellner H."/>
        </authorList>
    </citation>
    <scope>NUCLEOTIDE SEQUENCE [LARGE SCALE GENOMIC DNA]</scope>
    <source>
        <strain evidence="4 5">DSM 108285</strain>
    </source>
</reference>
<dbReference type="PANTHER" id="PTHR11439">
    <property type="entry name" value="GAG-POL-RELATED RETROTRANSPOSON"/>
    <property type="match status" value="1"/>
</dbReference>
<evidence type="ECO:0000259" key="3">
    <source>
        <dbReference type="PROSITE" id="PS50994"/>
    </source>
</evidence>
<feature type="compositionally biased region" description="Basic residues" evidence="2">
    <location>
        <begin position="185"/>
        <end position="196"/>
    </location>
</feature>
<comment type="caution">
    <text evidence="4">The sequence shown here is derived from an EMBL/GenBank/DDBJ whole genome shotgun (WGS) entry which is preliminary data.</text>
</comment>
<dbReference type="PROSITE" id="PS50994">
    <property type="entry name" value="INTEGRASE"/>
    <property type="match status" value="1"/>
</dbReference>
<keyword evidence="1" id="KW-0694">RNA-binding</keyword>
<dbReference type="PANTHER" id="PTHR11439:SF483">
    <property type="entry name" value="PEPTIDE SYNTHASE GLIP-LIKE, PUTATIVE (AFU_ORTHOLOGUE AFUA_3G12920)-RELATED"/>
    <property type="match status" value="1"/>
</dbReference>
<dbReference type="InterPro" id="IPR036397">
    <property type="entry name" value="RNaseH_sf"/>
</dbReference>
<dbReference type="EMBL" id="SGPK01000021">
    <property type="protein sequence ID" value="THH11074.1"/>
    <property type="molecule type" value="Genomic_DNA"/>
</dbReference>
<dbReference type="OrthoDB" id="3344688at2759"/>
<dbReference type="InterPro" id="IPR013103">
    <property type="entry name" value="RVT_2"/>
</dbReference>
<feature type="region of interest" description="Disordered" evidence="2">
    <location>
        <begin position="162"/>
        <end position="216"/>
    </location>
</feature>
<dbReference type="InterPro" id="IPR043502">
    <property type="entry name" value="DNA/RNA_pol_sf"/>
</dbReference>
<feature type="compositionally biased region" description="Acidic residues" evidence="2">
    <location>
        <begin position="201"/>
        <end position="216"/>
    </location>
</feature>
<dbReference type="GO" id="GO:0015074">
    <property type="term" value="P:DNA integration"/>
    <property type="evidence" value="ECO:0007669"/>
    <property type="project" value="InterPro"/>
</dbReference>